<dbReference type="GO" id="GO:0070475">
    <property type="term" value="P:rRNA base methylation"/>
    <property type="evidence" value="ECO:0007669"/>
    <property type="project" value="UniProtKB-UniRule"/>
</dbReference>
<dbReference type="GO" id="GO:0071424">
    <property type="term" value="F:rRNA (cytosine-N4-)-methyltransferase activity"/>
    <property type="evidence" value="ECO:0007669"/>
    <property type="project" value="UniProtKB-UniRule"/>
</dbReference>
<dbReference type="PANTHER" id="PTHR11265:SF0">
    <property type="entry name" value="12S RRNA N4-METHYLCYTIDINE METHYLTRANSFERASE"/>
    <property type="match status" value="1"/>
</dbReference>
<dbReference type="InterPro" id="IPR002903">
    <property type="entry name" value="RsmH"/>
</dbReference>
<evidence type="ECO:0000256" key="6">
    <source>
        <dbReference type="HAMAP-Rule" id="MF_01007"/>
    </source>
</evidence>
<comment type="caution">
    <text evidence="7">The sequence shown here is derived from an EMBL/GenBank/DDBJ whole genome shotgun (WGS) entry which is preliminary data.</text>
</comment>
<comment type="subcellular location">
    <subcellularLocation>
        <location evidence="6">Cytoplasm</location>
    </subcellularLocation>
</comment>
<comment type="catalytic activity">
    <reaction evidence="6">
        <text>cytidine(1402) in 16S rRNA + S-adenosyl-L-methionine = N(4)-methylcytidine(1402) in 16S rRNA + S-adenosyl-L-homocysteine + H(+)</text>
        <dbReference type="Rhea" id="RHEA:42928"/>
        <dbReference type="Rhea" id="RHEA-COMP:10286"/>
        <dbReference type="Rhea" id="RHEA-COMP:10287"/>
        <dbReference type="ChEBI" id="CHEBI:15378"/>
        <dbReference type="ChEBI" id="CHEBI:57856"/>
        <dbReference type="ChEBI" id="CHEBI:59789"/>
        <dbReference type="ChEBI" id="CHEBI:74506"/>
        <dbReference type="ChEBI" id="CHEBI:82748"/>
        <dbReference type="EC" id="2.1.1.199"/>
    </reaction>
</comment>
<comment type="function">
    <text evidence="6">Specifically methylates the N4 position of cytidine in position 1402 (C1402) of 16S rRNA.</text>
</comment>
<evidence type="ECO:0000256" key="5">
    <source>
        <dbReference type="ARBA" id="ARBA00022691"/>
    </source>
</evidence>
<dbReference type="Pfam" id="PF01795">
    <property type="entry name" value="Methyltransf_5"/>
    <property type="match status" value="1"/>
</dbReference>
<dbReference type="PATRIC" id="fig|1618436.3.peg.584"/>
<keyword evidence="6" id="KW-0963">Cytoplasm</keyword>
<evidence type="ECO:0000256" key="1">
    <source>
        <dbReference type="ARBA" id="ARBA00010396"/>
    </source>
</evidence>
<dbReference type="EMBL" id="LCFB01000010">
    <property type="protein sequence ID" value="KKS85158.1"/>
    <property type="molecule type" value="Genomic_DNA"/>
</dbReference>
<gene>
    <name evidence="6" type="primary">rsmH</name>
    <name evidence="7" type="ORF">UV59_C0010G0029</name>
</gene>
<accession>A0A0G1FE93</accession>
<keyword evidence="3 6" id="KW-0489">Methyltransferase</keyword>
<dbReference type="GO" id="GO:0005737">
    <property type="term" value="C:cytoplasm"/>
    <property type="evidence" value="ECO:0007669"/>
    <property type="project" value="UniProtKB-SubCell"/>
</dbReference>
<dbReference type="SUPFAM" id="SSF53335">
    <property type="entry name" value="S-adenosyl-L-methionine-dependent methyltransferases"/>
    <property type="match status" value="1"/>
</dbReference>
<feature type="binding site" evidence="6">
    <location>
        <position position="58"/>
    </location>
    <ligand>
        <name>S-adenosyl-L-methionine</name>
        <dbReference type="ChEBI" id="CHEBI:59789"/>
    </ligand>
</feature>
<feature type="binding site" evidence="6">
    <location>
        <position position="115"/>
    </location>
    <ligand>
        <name>S-adenosyl-L-methionine</name>
        <dbReference type="ChEBI" id="CHEBI:59789"/>
    </ligand>
</feature>
<dbReference type="Gene3D" id="1.10.150.170">
    <property type="entry name" value="Putative methyltransferase TM0872, insert domain"/>
    <property type="match status" value="1"/>
</dbReference>
<feature type="binding site" evidence="6">
    <location>
        <begin position="41"/>
        <end position="43"/>
    </location>
    <ligand>
        <name>S-adenosyl-L-methionine</name>
        <dbReference type="ChEBI" id="CHEBI:59789"/>
    </ligand>
</feature>
<name>A0A0G1FE93_9BACT</name>
<dbReference type="SUPFAM" id="SSF81799">
    <property type="entry name" value="Putative methyltransferase TM0872, insert domain"/>
    <property type="match status" value="1"/>
</dbReference>
<dbReference type="EC" id="2.1.1.199" evidence="6"/>
<comment type="similarity">
    <text evidence="1 6">Belongs to the methyltransferase superfamily. RsmH family.</text>
</comment>
<keyword evidence="2 6" id="KW-0698">rRNA processing</keyword>
<evidence type="ECO:0000256" key="2">
    <source>
        <dbReference type="ARBA" id="ARBA00022552"/>
    </source>
</evidence>
<dbReference type="Proteomes" id="UP000034543">
    <property type="component" value="Unassembled WGS sequence"/>
</dbReference>
<evidence type="ECO:0000256" key="3">
    <source>
        <dbReference type="ARBA" id="ARBA00022603"/>
    </source>
</evidence>
<dbReference type="HAMAP" id="MF_01007">
    <property type="entry name" value="16SrRNA_methyltr_H"/>
    <property type="match status" value="1"/>
</dbReference>
<dbReference type="PIRSF" id="PIRSF004486">
    <property type="entry name" value="MraW"/>
    <property type="match status" value="1"/>
</dbReference>
<evidence type="ECO:0000256" key="4">
    <source>
        <dbReference type="ARBA" id="ARBA00022679"/>
    </source>
</evidence>
<proteinExistence type="inferred from homology"/>
<sequence length="312" mass="34648">MSVLTFSFPVVFHTPVLVGEVLSFLPDITDGWVVDATAGGGGHTREILRTGRKVLAIDQDVEAVNELKRQFGTELEKQQLKIAHGNFAHLLSIIKTNKVQSVAAVLFDLGLSTFQIKRSGRGFSFQSDEALDMRMNTEAAETAKDLLNRASQEELTGIFIRFGEERLAAQIAEKIVHARRQKALETTEELVQLVNGVYEEARVHSLMSPATKTFQALRISVNNELNALRNALPQAFDLLEPNGRLLVISFHSLEDRIVKQYFQSQVASGKARLVTKKPVVAGEAEVRSNRSSRSAKLRVLEKYEFQSSQVGS</sequence>
<keyword evidence="4 6" id="KW-0808">Transferase</keyword>
<evidence type="ECO:0000313" key="8">
    <source>
        <dbReference type="Proteomes" id="UP000034543"/>
    </source>
</evidence>
<dbReference type="InterPro" id="IPR023397">
    <property type="entry name" value="SAM-dep_MeTrfase_MraW_recog"/>
</dbReference>
<protein>
    <recommendedName>
        <fullName evidence="6">Ribosomal RNA small subunit methyltransferase H</fullName>
        <ecNumber evidence="6">2.1.1.199</ecNumber>
    </recommendedName>
    <alternativeName>
        <fullName evidence="6">16S rRNA m(4)C1402 methyltransferase</fullName>
    </alternativeName>
    <alternativeName>
        <fullName evidence="6">rRNA (cytosine-N(4)-)-methyltransferase RsmH</fullName>
    </alternativeName>
</protein>
<dbReference type="Gene3D" id="3.40.50.150">
    <property type="entry name" value="Vaccinia Virus protein VP39"/>
    <property type="match status" value="1"/>
</dbReference>
<dbReference type="AlphaFoldDB" id="A0A0G1FE93"/>
<feature type="binding site" evidence="6">
    <location>
        <position position="87"/>
    </location>
    <ligand>
        <name>S-adenosyl-L-methionine</name>
        <dbReference type="ChEBI" id="CHEBI:59789"/>
    </ligand>
</feature>
<feature type="binding site" evidence="6">
    <location>
        <position position="108"/>
    </location>
    <ligand>
        <name>S-adenosyl-L-methionine</name>
        <dbReference type="ChEBI" id="CHEBI:59789"/>
    </ligand>
</feature>
<dbReference type="InterPro" id="IPR029063">
    <property type="entry name" value="SAM-dependent_MTases_sf"/>
</dbReference>
<dbReference type="PANTHER" id="PTHR11265">
    <property type="entry name" value="S-ADENOSYL-METHYLTRANSFERASE MRAW"/>
    <property type="match status" value="1"/>
</dbReference>
<dbReference type="STRING" id="1618436.UV59_C0010G0029"/>
<reference evidence="7 8" key="1">
    <citation type="journal article" date="2015" name="Nature">
        <title>rRNA introns, odd ribosomes, and small enigmatic genomes across a large radiation of phyla.</title>
        <authorList>
            <person name="Brown C.T."/>
            <person name="Hug L.A."/>
            <person name="Thomas B.C."/>
            <person name="Sharon I."/>
            <person name="Castelle C.J."/>
            <person name="Singh A."/>
            <person name="Wilkins M.J."/>
            <person name="Williams K.H."/>
            <person name="Banfield J.F."/>
        </authorList>
    </citation>
    <scope>NUCLEOTIDE SEQUENCE [LARGE SCALE GENOMIC DNA]</scope>
</reference>
<evidence type="ECO:0000313" key="7">
    <source>
        <dbReference type="EMBL" id="KKS85158.1"/>
    </source>
</evidence>
<organism evidence="7 8">
    <name type="scientific">Candidatus Gottesmanbacteria bacterium GW2011_GWA1_43_11</name>
    <dbReference type="NCBI Taxonomy" id="1618436"/>
    <lineage>
        <taxon>Bacteria</taxon>
        <taxon>Candidatus Gottesmaniibacteriota</taxon>
    </lineage>
</organism>
<dbReference type="NCBIfam" id="TIGR00006">
    <property type="entry name" value="16S rRNA (cytosine(1402)-N(4))-methyltransferase RsmH"/>
    <property type="match status" value="1"/>
</dbReference>
<keyword evidence="5 6" id="KW-0949">S-adenosyl-L-methionine</keyword>